<organism evidence="18 19">
    <name type="scientific">Phyllobacterium leguminum</name>
    <dbReference type="NCBI Taxonomy" id="314237"/>
    <lineage>
        <taxon>Bacteria</taxon>
        <taxon>Pseudomonadati</taxon>
        <taxon>Pseudomonadota</taxon>
        <taxon>Alphaproteobacteria</taxon>
        <taxon>Hyphomicrobiales</taxon>
        <taxon>Phyllobacteriaceae</taxon>
        <taxon>Phyllobacterium</taxon>
    </lineage>
</organism>
<dbReference type="GO" id="GO:0005886">
    <property type="term" value="C:plasma membrane"/>
    <property type="evidence" value="ECO:0007669"/>
    <property type="project" value="UniProtKB-SubCell"/>
</dbReference>
<keyword evidence="4 15" id="KW-1003">Cell membrane</keyword>
<dbReference type="EMBL" id="QJTF01000001">
    <property type="protein sequence ID" value="PYE90553.1"/>
    <property type="molecule type" value="Genomic_DNA"/>
</dbReference>
<evidence type="ECO:0000256" key="17">
    <source>
        <dbReference type="SAM" id="Coils"/>
    </source>
</evidence>
<keyword evidence="7 15" id="KW-0375">Hydrogen ion transport</keyword>
<name>A0A318T7L2_9HYPH</name>
<keyword evidence="11 15" id="KW-0066">ATP synthesis</keyword>
<evidence type="ECO:0000256" key="10">
    <source>
        <dbReference type="ARBA" id="ARBA00023136"/>
    </source>
</evidence>
<comment type="function">
    <text evidence="13">Component of the F(0) channel, it forms part of the peripheral stalk, linking F(1) to F(0). The b'-subunit is a diverged and duplicated form of b found in plants and photosynthetic bacteria.</text>
</comment>
<evidence type="ECO:0000256" key="9">
    <source>
        <dbReference type="ARBA" id="ARBA00023065"/>
    </source>
</evidence>
<evidence type="ECO:0000256" key="1">
    <source>
        <dbReference type="ARBA" id="ARBA00004377"/>
    </source>
</evidence>
<comment type="caution">
    <text evidence="18">The sequence shown here is derived from an EMBL/GenBank/DDBJ whole genome shotgun (WGS) entry which is preliminary data.</text>
</comment>
<evidence type="ECO:0000256" key="4">
    <source>
        <dbReference type="ARBA" id="ARBA00022475"/>
    </source>
</evidence>
<dbReference type="AlphaFoldDB" id="A0A318T7L2"/>
<dbReference type="HAMAP" id="MF_01398">
    <property type="entry name" value="ATP_synth_b_bprime"/>
    <property type="match status" value="1"/>
</dbReference>
<evidence type="ECO:0000256" key="16">
    <source>
        <dbReference type="RuleBase" id="RU003848"/>
    </source>
</evidence>
<evidence type="ECO:0000256" key="15">
    <source>
        <dbReference type="HAMAP-Rule" id="MF_01398"/>
    </source>
</evidence>
<gene>
    <name evidence="15" type="primary">atpF</name>
    <name evidence="18" type="ORF">C7477_101227</name>
</gene>
<keyword evidence="9 15" id="KW-0406">Ion transport</keyword>
<reference evidence="18 19" key="1">
    <citation type="submission" date="2018-06" db="EMBL/GenBank/DDBJ databases">
        <title>Genomic Encyclopedia of Type Strains, Phase III (KMG-III): the genomes of soil and plant-associated and newly described type strains.</title>
        <authorList>
            <person name="Whitman W."/>
        </authorList>
    </citation>
    <scope>NUCLEOTIDE SEQUENCE [LARGE SCALE GENOMIC DNA]</scope>
    <source>
        <strain evidence="18 19">ORS 1419</strain>
    </source>
</reference>
<evidence type="ECO:0000256" key="14">
    <source>
        <dbReference type="ARBA" id="ARBA00025830"/>
    </source>
</evidence>
<dbReference type="InterPro" id="IPR050059">
    <property type="entry name" value="ATP_synthase_B_chain"/>
</dbReference>
<dbReference type="InterPro" id="IPR002146">
    <property type="entry name" value="ATP_synth_b/b'su_bac/chlpt"/>
</dbReference>
<accession>A0A318T7L2</accession>
<dbReference type="GO" id="GO:0045259">
    <property type="term" value="C:proton-transporting ATP synthase complex"/>
    <property type="evidence" value="ECO:0007669"/>
    <property type="project" value="UniProtKB-KW"/>
</dbReference>
<evidence type="ECO:0000256" key="12">
    <source>
        <dbReference type="ARBA" id="ARBA00025198"/>
    </source>
</evidence>
<dbReference type="NCBIfam" id="NF006611">
    <property type="entry name" value="PRK09173.1"/>
    <property type="match status" value="1"/>
</dbReference>
<dbReference type="GO" id="GO:0046933">
    <property type="term" value="F:proton-transporting ATP synthase activity, rotational mechanism"/>
    <property type="evidence" value="ECO:0007669"/>
    <property type="project" value="UniProtKB-UniRule"/>
</dbReference>
<dbReference type="RefSeq" id="WP_110747894.1">
    <property type="nucleotide sequence ID" value="NZ_QJTF01000001.1"/>
</dbReference>
<keyword evidence="6 15" id="KW-0812">Transmembrane</keyword>
<dbReference type="Pfam" id="PF00430">
    <property type="entry name" value="ATP-synt_B"/>
    <property type="match status" value="1"/>
</dbReference>
<proteinExistence type="inferred from homology"/>
<dbReference type="OrthoDB" id="8479836at2"/>
<keyword evidence="3 15" id="KW-0813">Transport</keyword>
<dbReference type="PANTHER" id="PTHR33445:SF1">
    <property type="entry name" value="ATP SYNTHASE SUBUNIT B"/>
    <property type="match status" value="1"/>
</dbReference>
<evidence type="ECO:0000256" key="8">
    <source>
        <dbReference type="ARBA" id="ARBA00022989"/>
    </source>
</evidence>
<evidence type="ECO:0000256" key="5">
    <source>
        <dbReference type="ARBA" id="ARBA00022547"/>
    </source>
</evidence>
<dbReference type="GO" id="GO:0046961">
    <property type="term" value="F:proton-transporting ATPase activity, rotational mechanism"/>
    <property type="evidence" value="ECO:0007669"/>
    <property type="project" value="TreeGrafter"/>
</dbReference>
<comment type="similarity">
    <text evidence="2 15 16">Belongs to the ATPase B chain family.</text>
</comment>
<keyword evidence="17" id="KW-0175">Coiled coil</keyword>
<evidence type="ECO:0000256" key="11">
    <source>
        <dbReference type="ARBA" id="ARBA00023310"/>
    </source>
</evidence>
<comment type="subcellular location">
    <subcellularLocation>
        <location evidence="1">Cell inner membrane</location>
        <topology evidence="1">Single-pass membrane protein</topology>
    </subcellularLocation>
    <subcellularLocation>
        <location evidence="15">Cell membrane</location>
        <topology evidence="15">Single-pass membrane protein</topology>
    </subcellularLocation>
</comment>
<comment type="function">
    <text evidence="12 15">F(1)F(0) ATP synthase produces ATP from ADP in the presence of a proton or sodium gradient. F-type ATPases consist of two structural domains, F(1) containing the extramembraneous catalytic core and F(0) containing the membrane proton channel, linked together by a central stalk and a peripheral stalk. During catalysis, ATP synthesis in the catalytic domain of F(1) is coupled via a rotary mechanism of the central stalk subunits to proton translocation.</text>
</comment>
<evidence type="ECO:0000313" key="19">
    <source>
        <dbReference type="Proteomes" id="UP000247454"/>
    </source>
</evidence>
<dbReference type="Proteomes" id="UP000247454">
    <property type="component" value="Unassembled WGS sequence"/>
</dbReference>
<feature type="transmembrane region" description="Helical" evidence="15">
    <location>
        <begin position="6"/>
        <end position="23"/>
    </location>
</feature>
<keyword evidence="8 15" id="KW-1133">Transmembrane helix</keyword>
<dbReference type="CDD" id="cd06503">
    <property type="entry name" value="ATP-synt_Fo_b"/>
    <property type="match status" value="1"/>
</dbReference>
<keyword evidence="5 15" id="KW-0138">CF(0)</keyword>
<protein>
    <recommendedName>
        <fullName evidence="15">ATP synthase subunit b</fullName>
    </recommendedName>
    <alternativeName>
        <fullName evidence="15">ATP synthase F(0) sector subunit b</fullName>
    </alternativeName>
    <alternativeName>
        <fullName evidence="15">ATPase subunit I</fullName>
    </alternativeName>
    <alternativeName>
        <fullName evidence="15">F-type ATPase subunit b</fullName>
        <shortName evidence="15">F-ATPase subunit b</shortName>
    </alternativeName>
</protein>
<evidence type="ECO:0000313" key="18">
    <source>
        <dbReference type="EMBL" id="PYE90553.1"/>
    </source>
</evidence>
<comment type="subunit">
    <text evidence="14 15">F-type ATPases have 2 components, F(1) - the catalytic core - and F(0) - the membrane proton channel. F(1) has five subunits: alpha(3), beta(3), gamma(1), delta(1), epsilon(1). F(0) has three main subunits: a(1), b(2) and c(10-14). The alpha and beta chains form an alternating ring which encloses part of the gamma chain. F(1) is attached to F(0) by a central stalk formed by the gamma and epsilon chains, while a peripheral stalk is formed by the delta and b chains.</text>
</comment>
<evidence type="ECO:0000256" key="13">
    <source>
        <dbReference type="ARBA" id="ARBA00025614"/>
    </source>
</evidence>
<evidence type="ECO:0000256" key="3">
    <source>
        <dbReference type="ARBA" id="ARBA00022448"/>
    </source>
</evidence>
<keyword evidence="19" id="KW-1185">Reference proteome</keyword>
<feature type="coiled-coil region" evidence="17">
    <location>
        <begin position="28"/>
        <end position="120"/>
    </location>
</feature>
<keyword evidence="10 15" id="KW-0472">Membrane</keyword>
<evidence type="ECO:0000256" key="6">
    <source>
        <dbReference type="ARBA" id="ARBA00022692"/>
    </source>
</evidence>
<sequence length="159" mass="17645">MDATFWAFIALVIFIGIVVYMKVPGMLARSLDERAERIGKELDDARRLREEAQALLAEYQQKRREAEKEAADILTAAEREAALLLQDAKQKMDDYVVRRNKLAEQKIAQAETEAVNAVRSSAVDIAVAAAGKLIAGKLDPKTANELFKKSVDEVGSRLN</sequence>
<evidence type="ECO:0000256" key="7">
    <source>
        <dbReference type="ARBA" id="ARBA00022781"/>
    </source>
</evidence>
<evidence type="ECO:0000256" key="2">
    <source>
        <dbReference type="ARBA" id="ARBA00005513"/>
    </source>
</evidence>
<dbReference type="PANTHER" id="PTHR33445">
    <property type="entry name" value="ATP SYNTHASE SUBUNIT B', CHLOROPLASTIC"/>
    <property type="match status" value="1"/>
</dbReference>